<keyword evidence="2" id="KW-1185">Reference proteome</keyword>
<proteinExistence type="predicted"/>
<accession>A0A8M1H6W3</accession>
<evidence type="ECO:0000256" key="1">
    <source>
        <dbReference type="SAM" id="MobiDB-lite"/>
    </source>
</evidence>
<sequence length="305" mass="31854">MQHQGQNSAPMMHGLGQQGPNNKADPRGPPPNHHLGPPDRQGPGGPGGPDQGSGPYWGDNQQNRRGPQDFEVGQDYHGSNEESWRPGPGPGYQGGGGRGHRGGGHRGGGGNGGSWGSDERFGGGEFRGRRDDRFRGGGPGRPGGRSYPDEYSSQEYGGQDEGFDSFEGFDGPEEMGRGWDKGGRGRPPRGGGARGGGHDGYRDSQQMHDGSSQATRERSSSLQGMDMASLPPRKRPWQDGPGTGDPREHESLGPDGGHPPQREDGGYGPSGRGGRGGWGPGGLGPGPRRGGPPPRGMLRGGVRGR</sequence>
<organism evidence="2 3">
    <name type="scientific">Betta splendens</name>
    <name type="common">Siamese fighting fish</name>
    <dbReference type="NCBI Taxonomy" id="158456"/>
    <lineage>
        <taxon>Eukaryota</taxon>
        <taxon>Metazoa</taxon>
        <taxon>Chordata</taxon>
        <taxon>Craniata</taxon>
        <taxon>Vertebrata</taxon>
        <taxon>Euteleostomi</taxon>
        <taxon>Actinopterygii</taxon>
        <taxon>Neopterygii</taxon>
        <taxon>Teleostei</taxon>
        <taxon>Neoteleostei</taxon>
        <taxon>Acanthomorphata</taxon>
        <taxon>Anabantaria</taxon>
        <taxon>Anabantiformes</taxon>
        <taxon>Anabantoidei</taxon>
        <taxon>Osphronemidae</taxon>
        <taxon>Betta</taxon>
    </lineage>
</organism>
<protein>
    <submittedName>
        <fullName evidence="3">Pre-mRNA 3' end processing protein WDR33-like isoform X1</fullName>
    </submittedName>
</protein>
<dbReference type="GeneID" id="114844657"/>
<gene>
    <name evidence="3" type="primary">LOC114844657</name>
</gene>
<feature type="compositionally biased region" description="Basic and acidic residues" evidence="1">
    <location>
        <begin position="196"/>
        <end position="206"/>
    </location>
</feature>
<dbReference type="OrthoDB" id="16717at2759"/>
<name>A0A8M1H6W3_BETSP</name>
<feature type="compositionally biased region" description="Gly residues" evidence="1">
    <location>
        <begin position="42"/>
        <end position="51"/>
    </location>
</feature>
<feature type="compositionally biased region" description="Basic and acidic residues" evidence="1">
    <location>
        <begin position="174"/>
        <end position="183"/>
    </location>
</feature>
<reference evidence="3" key="1">
    <citation type="submission" date="2025-08" db="UniProtKB">
        <authorList>
            <consortium name="RefSeq"/>
        </authorList>
    </citation>
    <scope>IDENTIFICATION</scope>
</reference>
<feature type="compositionally biased region" description="Gly residues" evidence="1">
    <location>
        <begin position="266"/>
        <end position="289"/>
    </location>
</feature>
<dbReference type="RefSeq" id="XP_040924171.1">
    <property type="nucleotide sequence ID" value="XM_041068237.2"/>
</dbReference>
<dbReference type="AlphaFoldDB" id="A0A8M1H6W3"/>
<dbReference type="Proteomes" id="UP000515150">
    <property type="component" value="Chromosome 17"/>
</dbReference>
<feature type="compositionally biased region" description="Gly residues" evidence="1">
    <location>
        <begin position="105"/>
        <end position="115"/>
    </location>
</feature>
<feature type="region of interest" description="Disordered" evidence="1">
    <location>
        <begin position="1"/>
        <end position="305"/>
    </location>
</feature>
<feature type="compositionally biased region" description="Basic and acidic residues" evidence="1">
    <location>
        <begin position="117"/>
        <end position="135"/>
    </location>
</feature>
<evidence type="ECO:0000313" key="3">
    <source>
        <dbReference type="RefSeq" id="XP_040924171.1"/>
    </source>
</evidence>
<evidence type="ECO:0000313" key="2">
    <source>
        <dbReference type="Proteomes" id="UP000515150"/>
    </source>
</evidence>